<evidence type="ECO:0000256" key="1">
    <source>
        <dbReference type="SAM" id="SignalP"/>
    </source>
</evidence>
<dbReference type="OrthoDB" id="931876at2"/>
<proteinExistence type="predicted"/>
<comment type="caution">
    <text evidence="2">The sequence shown here is derived from an EMBL/GenBank/DDBJ whole genome shotgun (WGS) entry which is preliminary data.</text>
</comment>
<protein>
    <recommendedName>
        <fullName evidence="4">Secretion system C-terminal sorting domain-containing protein</fullName>
    </recommendedName>
</protein>
<name>A0A0P7C8J6_9BACT</name>
<feature type="signal peptide" evidence="1">
    <location>
        <begin position="1"/>
        <end position="19"/>
    </location>
</feature>
<dbReference type="STRING" id="1605367.AFM12_05000"/>
<feature type="chain" id="PRO_5006136703" description="Secretion system C-terminal sorting domain-containing protein" evidence="1">
    <location>
        <begin position="20"/>
        <end position="393"/>
    </location>
</feature>
<dbReference type="RefSeq" id="WP_055144511.1">
    <property type="nucleotide sequence ID" value="NZ_JXSZ01000005.1"/>
</dbReference>
<keyword evidence="1" id="KW-0732">Signal</keyword>
<dbReference type="Proteomes" id="UP000050454">
    <property type="component" value="Unassembled WGS sequence"/>
</dbReference>
<reference evidence="2 3" key="1">
    <citation type="submission" date="2015-07" db="EMBL/GenBank/DDBJ databases">
        <title>The draft genome sequence of Leadbetterella sp. JN14-9.</title>
        <authorList>
            <person name="Liu Y."/>
            <person name="Du J."/>
            <person name="Shao Z."/>
        </authorList>
    </citation>
    <scope>NUCLEOTIDE SEQUENCE [LARGE SCALE GENOMIC DNA]</scope>
    <source>
        <strain evidence="2 3">JN14-9</strain>
    </source>
</reference>
<organism evidence="2 3">
    <name type="scientific">Jiulongibacter sediminis</name>
    <dbReference type="NCBI Taxonomy" id="1605367"/>
    <lineage>
        <taxon>Bacteria</taxon>
        <taxon>Pseudomonadati</taxon>
        <taxon>Bacteroidota</taxon>
        <taxon>Cytophagia</taxon>
        <taxon>Cytophagales</taxon>
        <taxon>Leadbetterellaceae</taxon>
        <taxon>Jiulongibacter</taxon>
    </lineage>
</organism>
<evidence type="ECO:0000313" key="3">
    <source>
        <dbReference type="Proteomes" id="UP000050454"/>
    </source>
</evidence>
<evidence type="ECO:0000313" key="2">
    <source>
        <dbReference type="EMBL" id="KPM49927.1"/>
    </source>
</evidence>
<dbReference type="EMBL" id="LGTQ01000005">
    <property type="protein sequence ID" value="KPM49927.1"/>
    <property type="molecule type" value="Genomic_DNA"/>
</dbReference>
<gene>
    <name evidence="2" type="ORF">AFM12_05000</name>
</gene>
<keyword evidence="3" id="KW-1185">Reference proteome</keyword>
<evidence type="ECO:0008006" key="4">
    <source>
        <dbReference type="Google" id="ProtNLM"/>
    </source>
</evidence>
<accession>A0A0P7C8J6</accession>
<dbReference type="AlphaFoldDB" id="A0A0P7C8J6"/>
<sequence>MKKSILLFLSFISTFKAFSVGEIAFTSYQTDGFDQFSFVLLVDFPGNYELNFTDSGWLAAGGFRNGEGVLRWTVPGSGLSAGTNVIVNATLNTVSIGSISEIDAGFDLSASGDQIIAYFVQNGTGNHIPIAAVDFNATSTWDADAVDASTTALPSGLTDGTTAVALTSSNDNGVFGCDGVAVPSGNQSYFLSFINGSGNWITSNSAITVPVNGLPPCLFNVTNPALPVNLVDFKGTDFQSGVLLQWITASETNHNLFEIQKSRNMTTFESIGRVQNIESDNIQKTYQFTDSNPLLGLNYYRLKQIDLDGTFEFSKIIQVNFKPDDLFVSIYPNPLVKGQKVTVRKSNELLLKGIVNNTGREFSNDLEDLDPGLYILIFESETGSFISKRLIVH</sequence>